<protein>
    <recommendedName>
        <fullName evidence="1">Polynucleotide kinase PNKP phosphatase domain-containing protein</fullName>
    </recommendedName>
</protein>
<dbReference type="SUPFAM" id="SSF56784">
    <property type="entry name" value="HAD-like"/>
    <property type="match status" value="1"/>
</dbReference>
<dbReference type="Proteomes" id="UP001500443">
    <property type="component" value="Unassembled WGS sequence"/>
</dbReference>
<feature type="domain" description="Polynucleotide kinase PNKP phosphatase" evidence="1">
    <location>
        <begin position="171"/>
        <end position="306"/>
    </location>
</feature>
<dbReference type="InterPro" id="IPR027417">
    <property type="entry name" value="P-loop_NTPase"/>
</dbReference>
<keyword evidence="3" id="KW-1185">Reference proteome</keyword>
<gene>
    <name evidence="2" type="ORF">GCM10009802_03200</name>
</gene>
<evidence type="ECO:0000313" key="2">
    <source>
        <dbReference type="EMBL" id="GAA2107817.1"/>
    </source>
</evidence>
<dbReference type="InterPro" id="IPR056782">
    <property type="entry name" value="HAD_PNKP"/>
</dbReference>
<organism evidence="2 3">
    <name type="scientific">Streptomyces synnematoformans</name>
    <dbReference type="NCBI Taxonomy" id="415721"/>
    <lineage>
        <taxon>Bacteria</taxon>
        <taxon>Bacillati</taxon>
        <taxon>Actinomycetota</taxon>
        <taxon>Actinomycetes</taxon>
        <taxon>Kitasatosporales</taxon>
        <taxon>Streptomycetaceae</taxon>
        <taxon>Streptomyces</taxon>
    </lineage>
</organism>
<dbReference type="RefSeq" id="WP_344287046.1">
    <property type="nucleotide sequence ID" value="NZ_BAAAPF010000003.1"/>
</dbReference>
<dbReference type="SUPFAM" id="SSF52540">
    <property type="entry name" value="P-loop containing nucleoside triphosphate hydrolases"/>
    <property type="match status" value="1"/>
</dbReference>
<accession>A0ABN2X9M2</accession>
<dbReference type="Pfam" id="PF13671">
    <property type="entry name" value="AAA_33"/>
    <property type="match status" value="1"/>
</dbReference>
<dbReference type="InterPro" id="IPR023214">
    <property type="entry name" value="HAD_sf"/>
</dbReference>
<dbReference type="Pfam" id="PF25109">
    <property type="entry name" value="HAD_PNKP"/>
    <property type="match status" value="1"/>
</dbReference>
<dbReference type="InterPro" id="IPR036412">
    <property type="entry name" value="HAD-like_sf"/>
</dbReference>
<name>A0ABN2X9M2_9ACTN</name>
<evidence type="ECO:0000313" key="3">
    <source>
        <dbReference type="Proteomes" id="UP001500443"/>
    </source>
</evidence>
<sequence length="306" mass="34658">MPTIHMMTGLPASGKTTKARQLLAAAAGRMRRVNMDDLRAMLDHAGPGTATWSKAHEETVRDIQDAAVRAAVDGGFDVVVDNTHLTPRLPTRIKETVRGDAVFVVHDLTHVPPEECIRRDALRDAAVGEQVIRRLADSHKKATRGGWRLTADWLNDLPAVKPYEPDTTLRSALLVDIDGTLALKAESRGPYDFERCGEDTLNEPVRYTLRAHRAATGDRIVLLSGRGEEYRPQTEAWLAEHRVPYDELWMRAAGDRRRDDLVKAELFDAHVRDRFRVRFSLDDRDRVVSLYRRMGLACWQVNYGRF</sequence>
<dbReference type="EMBL" id="BAAAPF010000003">
    <property type="protein sequence ID" value="GAA2107817.1"/>
    <property type="molecule type" value="Genomic_DNA"/>
</dbReference>
<comment type="caution">
    <text evidence="2">The sequence shown here is derived from an EMBL/GenBank/DDBJ whole genome shotgun (WGS) entry which is preliminary data.</text>
</comment>
<dbReference type="Gene3D" id="3.40.50.300">
    <property type="entry name" value="P-loop containing nucleotide triphosphate hydrolases"/>
    <property type="match status" value="1"/>
</dbReference>
<dbReference type="Gene3D" id="3.40.50.1000">
    <property type="entry name" value="HAD superfamily/HAD-like"/>
    <property type="match status" value="1"/>
</dbReference>
<proteinExistence type="predicted"/>
<evidence type="ECO:0000259" key="1">
    <source>
        <dbReference type="Pfam" id="PF25109"/>
    </source>
</evidence>
<reference evidence="2 3" key="1">
    <citation type="journal article" date="2019" name="Int. J. Syst. Evol. Microbiol.">
        <title>The Global Catalogue of Microorganisms (GCM) 10K type strain sequencing project: providing services to taxonomists for standard genome sequencing and annotation.</title>
        <authorList>
            <consortium name="The Broad Institute Genomics Platform"/>
            <consortium name="The Broad Institute Genome Sequencing Center for Infectious Disease"/>
            <person name="Wu L."/>
            <person name="Ma J."/>
        </authorList>
    </citation>
    <scope>NUCLEOTIDE SEQUENCE [LARGE SCALE GENOMIC DNA]</scope>
    <source>
        <strain evidence="2 3">JCM 15481</strain>
    </source>
</reference>